<evidence type="ECO:0008006" key="4">
    <source>
        <dbReference type="Google" id="ProtNLM"/>
    </source>
</evidence>
<feature type="compositionally biased region" description="Polar residues" evidence="1">
    <location>
        <begin position="16"/>
        <end position="32"/>
    </location>
</feature>
<feature type="region of interest" description="Disordered" evidence="1">
    <location>
        <begin position="764"/>
        <end position="790"/>
    </location>
</feature>
<dbReference type="Gene3D" id="3.30.450.30">
    <property type="entry name" value="Dynein light chain 2a, cytoplasmic"/>
    <property type="match status" value="1"/>
</dbReference>
<evidence type="ECO:0000313" key="3">
    <source>
        <dbReference type="Proteomes" id="UP001176521"/>
    </source>
</evidence>
<proteinExistence type="predicted"/>
<evidence type="ECO:0000256" key="1">
    <source>
        <dbReference type="SAM" id="MobiDB-lite"/>
    </source>
</evidence>
<dbReference type="EMBL" id="JAPDMQ010000029">
    <property type="protein sequence ID" value="KAK0539558.1"/>
    <property type="molecule type" value="Genomic_DNA"/>
</dbReference>
<dbReference type="SUPFAM" id="SSF103196">
    <property type="entry name" value="Roadblock/LC7 domain"/>
    <property type="match status" value="1"/>
</dbReference>
<reference evidence="2" key="1">
    <citation type="journal article" date="2023" name="PhytoFront">
        <title>Draft Genome Resources of Seven Strains of Tilletia horrida, Causal Agent of Kernel Smut of Rice.</title>
        <authorList>
            <person name="Khanal S."/>
            <person name="Antony Babu S."/>
            <person name="Zhou X.G."/>
        </authorList>
    </citation>
    <scope>NUCLEOTIDE SEQUENCE</scope>
    <source>
        <strain evidence="2">TX3</strain>
    </source>
</reference>
<feature type="compositionally biased region" description="Polar residues" evidence="1">
    <location>
        <begin position="632"/>
        <end position="652"/>
    </location>
</feature>
<feature type="compositionally biased region" description="Acidic residues" evidence="1">
    <location>
        <begin position="85"/>
        <end position="98"/>
    </location>
</feature>
<comment type="caution">
    <text evidence="2">The sequence shown here is derived from an EMBL/GenBank/DDBJ whole genome shotgun (WGS) entry which is preliminary data.</text>
</comment>
<protein>
    <recommendedName>
        <fullName evidence="4">Roadblock/LAMTOR2 domain-containing protein</fullName>
    </recommendedName>
</protein>
<feature type="region of interest" description="Disordered" evidence="1">
    <location>
        <begin position="1"/>
        <end position="140"/>
    </location>
</feature>
<dbReference type="AlphaFoldDB" id="A0AAN6GIJ0"/>
<accession>A0AAN6GIJ0</accession>
<dbReference type="PANTHER" id="PTHR10779">
    <property type="entry name" value="DYNEIN LIGHT CHAIN ROADBLOCK"/>
    <property type="match status" value="1"/>
</dbReference>
<sequence length="909" mass="98232">MLAPSSNLTAAPALSILTTQGQSDTTPRPSLQQDERHILISPVDLQRKAHHPEAALPRPGSPMPPSAGVLQDEDVSDYASFDGDSTTDNDGGDTDIDSDAATADGDHSRLHDDHSIADPDSTLAPAAPVDPFDTIPREPLPSELESTLTKLSATHRSVIGSLVLTRQDCAIVRATGPAFDPSGPGSHERGARLIKLVKMVKHTMAVVDEEVQNVNDEDEMDLLRIRSRFYEALITPGPKYILVVFQHNSQHVALAIPTSLNSASMTPLEAQVRDYASEYALKKVQPESSILLARSVCRNLTLQDITHRLTNAQIAQLVNYTNSQILEPLQAGMRMFDLDMFRDGADPANFERTVSRWRRDKGYWTSGGPLLHPVSASSAAEEAKATAPAAGPRRRSSVEMEDTTWYWGPISEDEMADLGWTQAQVCLDVEHSKVTTLEDSRCATETFDARGVRAEDGSVRISIPQTGTVATSAFLERTTRAADSLHPSWNRSLESSTGDRMGHDRFPAFAKSPWQSSKAKKAKSSSQTIIHDTVDISFPKSESSSCYVEVATETCRSRTRILTPITLKGQLHVLSSPVCKSNKDEKGRCKDDLLIDLEEAMKGFITDAVVVERIDTVTASTVAFLQRCGQDNSTASEKGNISLQKGQSSSTDVPDVATSHALTKTVAGMTVTTRVRTATVQPTITSFAHQVDVATATVNTSTTTLTDSAATVVVVTVTRRPHAATVQVQEVISTGMRLITARPTETLTIRKIHKARPTACRIAVRSTGQSPSSTPEPEAEPIEALPRDTGNTDVRPAFIDAIHPLTVTVTDSTTVITRAGRATVTLPAVTITDSVHTQYRFATASAISTATLLQPNLSTSTVTVVESASRTVTITERTTLVTLTRTVLAPVQTRTVTWTSTVTPHCTRA</sequence>
<name>A0AAN6GIJ0_9BASI</name>
<organism evidence="2 3">
    <name type="scientific">Tilletia horrida</name>
    <dbReference type="NCBI Taxonomy" id="155126"/>
    <lineage>
        <taxon>Eukaryota</taxon>
        <taxon>Fungi</taxon>
        <taxon>Dikarya</taxon>
        <taxon>Basidiomycota</taxon>
        <taxon>Ustilaginomycotina</taxon>
        <taxon>Exobasidiomycetes</taxon>
        <taxon>Tilletiales</taxon>
        <taxon>Tilletiaceae</taxon>
        <taxon>Tilletia</taxon>
    </lineage>
</organism>
<feature type="compositionally biased region" description="Low complexity" evidence="1">
    <location>
        <begin position="375"/>
        <end position="391"/>
    </location>
</feature>
<evidence type="ECO:0000313" key="2">
    <source>
        <dbReference type="EMBL" id="KAK0539558.1"/>
    </source>
</evidence>
<dbReference type="Proteomes" id="UP001176521">
    <property type="component" value="Unassembled WGS sequence"/>
</dbReference>
<gene>
    <name evidence="2" type="ORF">OC842_000908</name>
</gene>
<feature type="region of interest" description="Disordered" evidence="1">
    <location>
        <begin position="632"/>
        <end position="654"/>
    </location>
</feature>
<feature type="region of interest" description="Disordered" evidence="1">
    <location>
        <begin position="375"/>
        <end position="395"/>
    </location>
</feature>
<keyword evidence="3" id="KW-1185">Reference proteome</keyword>
<feature type="compositionally biased region" description="Basic and acidic residues" evidence="1">
    <location>
        <begin position="104"/>
        <end position="117"/>
    </location>
</feature>